<gene>
    <name evidence="1" type="ORF">DERF_014220</name>
</gene>
<sequence>MQSSKSECTTSFCYSITVTSTFEGSENFSNFAGYRSIDIPTNQPTNQMTDQSISMKQNTSARLWSGQFDIIIKQIMAN</sequence>
<comment type="caution">
    <text evidence="1">The sequence shown here is derived from an EMBL/GenBank/DDBJ whole genome shotgun (WGS) entry which is preliminary data.</text>
</comment>
<organism evidence="1 2">
    <name type="scientific">Dermatophagoides farinae</name>
    <name type="common">American house dust mite</name>
    <dbReference type="NCBI Taxonomy" id="6954"/>
    <lineage>
        <taxon>Eukaryota</taxon>
        <taxon>Metazoa</taxon>
        <taxon>Ecdysozoa</taxon>
        <taxon>Arthropoda</taxon>
        <taxon>Chelicerata</taxon>
        <taxon>Arachnida</taxon>
        <taxon>Acari</taxon>
        <taxon>Acariformes</taxon>
        <taxon>Sarcoptiformes</taxon>
        <taxon>Astigmata</taxon>
        <taxon>Psoroptidia</taxon>
        <taxon>Analgoidea</taxon>
        <taxon>Pyroglyphidae</taxon>
        <taxon>Dermatophagoidinae</taxon>
        <taxon>Dermatophagoides</taxon>
    </lineage>
</organism>
<reference evidence="1" key="2">
    <citation type="journal article" date="2022" name="Res Sq">
        <title>Comparative Genomics Reveals Insights into the Divergent Evolution of Astigmatic Mites and Household Pest Adaptations.</title>
        <authorList>
            <person name="Xiong Q."/>
            <person name="Wan A.T.-Y."/>
            <person name="Liu X.-Y."/>
            <person name="Fung C.S.-H."/>
            <person name="Xiao X."/>
            <person name="Malainual N."/>
            <person name="Hou J."/>
            <person name="Wang L."/>
            <person name="Wang M."/>
            <person name="Yang K."/>
            <person name="Cui Y."/>
            <person name="Leung E."/>
            <person name="Nong W."/>
            <person name="Shin S.-K."/>
            <person name="Au S."/>
            <person name="Jeong K.Y."/>
            <person name="Chew F.T."/>
            <person name="Hui J."/>
            <person name="Leung T.F."/>
            <person name="Tungtrongchitr A."/>
            <person name="Zhong N."/>
            <person name="Liu Z."/>
            <person name="Tsui S."/>
        </authorList>
    </citation>
    <scope>NUCLEOTIDE SEQUENCE</scope>
    <source>
        <strain evidence="1">Derf</strain>
        <tissue evidence="1">Whole organism</tissue>
    </source>
</reference>
<evidence type="ECO:0000313" key="1">
    <source>
        <dbReference type="EMBL" id="KAH9493476.1"/>
    </source>
</evidence>
<dbReference type="EMBL" id="ASGP02000008">
    <property type="protein sequence ID" value="KAH9493476.1"/>
    <property type="molecule type" value="Genomic_DNA"/>
</dbReference>
<reference evidence="1" key="1">
    <citation type="submission" date="2013-05" db="EMBL/GenBank/DDBJ databases">
        <authorList>
            <person name="Yim A.K.Y."/>
            <person name="Chan T.F."/>
            <person name="Ji K.M."/>
            <person name="Liu X.Y."/>
            <person name="Zhou J.W."/>
            <person name="Li R.Q."/>
            <person name="Yang K.Y."/>
            <person name="Li J."/>
            <person name="Li M."/>
            <person name="Law P.T.W."/>
            <person name="Wu Y.L."/>
            <person name="Cai Z.L."/>
            <person name="Qin H."/>
            <person name="Bao Y."/>
            <person name="Leung R.K.K."/>
            <person name="Ng P.K.S."/>
            <person name="Zou J."/>
            <person name="Zhong X.J."/>
            <person name="Ran P.X."/>
            <person name="Zhong N.S."/>
            <person name="Liu Z.G."/>
            <person name="Tsui S.K.W."/>
        </authorList>
    </citation>
    <scope>NUCLEOTIDE SEQUENCE</scope>
    <source>
        <strain evidence="1">Derf</strain>
        <tissue evidence="1">Whole organism</tissue>
    </source>
</reference>
<dbReference type="AlphaFoldDB" id="A0A922HH39"/>
<evidence type="ECO:0000313" key="2">
    <source>
        <dbReference type="Proteomes" id="UP000790347"/>
    </source>
</evidence>
<proteinExistence type="predicted"/>
<name>A0A922HH39_DERFA</name>
<dbReference type="Proteomes" id="UP000790347">
    <property type="component" value="Unassembled WGS sequence"/>
</dbReference>
<accession>A0A922HH39</accession>
<protein>
    <submittedName>
        <fullName evidence="1">Uncharacterized protein</fullName>
    </submittedName>
</protein>
<keyword evidence="2" id="KW-1185">Reference proteome</keyword>